<evidence type="ECO:0000313" key="3">
    <source>
        <dbReference type="Proteomes" id="UP000177235"/>
    </source>
</evidence>
<evidence type="ECO:0000259" key="1">
    <source>
        <dbReference type="Pfam" id="PF22296"/>
    </source>
</evidence>
<dbReference type="InterPro" id="IPR055360">
    <property type="entry name" value="bAvd"/>
</dbReference>
<comment type="caution">
    <text evidence="2">The sequence shown here is derived from an EMBL/GenBank/DDBJ whole genome shotgun (WGS) entry which is preliminary data.</text>
</comment>
<name>A0A1F5QB87_9BACT</name>
<dbReference type="Proteomes" id="UP000177235">
    <property type="component" value="Unassembled WGS sequence"/>
</dbReference>
<reference evidence="2 3" key="1">
    <citation type="journal article" date="2016" name="Nat. Commun.">
        <title>Thousands of microbial genomes shed light on interconnected biogeochemical processes in an aquifer system.</title>
        <authorList>
            <person name="Anantharaman K."/>
            <person name="Brown C.T."/>
            <person name="Hug L.A."/>
            <person name="Sharon I."/>
            <person name="Castelle C.J."/>
            <person name="Probst A.J."/>
            <person name="Thomas B.C."/>
            <person name="Singh A."/>
            <person name="Wilkins M.J."/>
            <person name="Karaoz U."/>
            <person name="Brodie E.L."/>
            <person name="Williams K.H."/>
            <person name="Hubbard S.S."/>
            <person name="Banfield J.F."/>
        </authorList>
    </citation>
    <scope>NUCLEOTIDE SEQUENCE [LARGE SCALE GENOMIC DNA]</scope>
</reference>
<dbReference type="SUPFAM" id="SSF158446">
    <property type="entry name" value="IVS-encoded protein-like"/>
    <property type="match status" value="1"/>
</dbReference>
<dbReference type="InterPro" id="IPR036583">
    <property type="entry name" value="23S_rRNA_IVS_sf"/>
</dbReference>
<feature type="domain" description="bAvd-like" evidence="1">
    <location>
        <begin position="11"/>
        <end position="114"/>
    </location>
</feature>
<dbReference type="EMBL" id="MFFF01000023">
    <property type="protein sequence ID" value="OGE99050.1"/>
    <property type="molecule type" value="Genomic_DNA"/>
</dbReference>
<proteinExistence type="predicted"/>
<dbReference type="AlphaFoldDB" id="A0A1F5QB87"/>
<dbReference type="Pfam" id="PF22296">
    <property type="entry name" value="bAvd"/>
    <property type="match status" value="1"/>
</dbReference>
<evidence type="ECO:0000313" key="2">
    <source>
        <dbReference type="EMBL" id="OGE99050.1"/>
    </source>
</evidence>
<protein>
    <recommendedName>
        <fullName evidence="1">bAvd-like domain-containing protein</fullName>
    </recommendedName>
</protein>
<sequence length="116" mass="13608">MTYIHSQIAVIQKSYDLYKLIYEYTKKFPKSDKYSLGEKIKVLLLEMLELLIEAETAKRDWKQPILEKASRKLGLLKILLRLANDIKILEDKKYLTAQEIILDIGRQIGGWIKAVR</sequence>
<gene>
    <name evidence="2" type="ORF">A3J05_04720</name>
</gene>
<dbReference type="Gene3D" id="1.20.1440.60">
    <property type="entry name" value="23S rRNA-intervening sequence"/>
    <property type="match status" value="1"/>
</dbReference>
<organism evidence="2 3">
    <name type="scientific">Candidatus Doudnabacteria bacterium RIFCSPLOWO2_02_FULL_48_13</name>
    <dbReference type="NCBI Taxonomy" id="1817845"/>
    <lineage>
        <taxon>Bacteria</taxon>
        <taxon>Candidatus Doudnaibacteriota</taxon>
    </lineage>
</organism>
<dbReference type="CDD" id="cd16376">
    <property type="entry name" value="Avd_like"/>
    <property type="match status" value="1"/>
</dbReference>
<dbReference type="NCBIfam" id="NF033474">
    <property type="entry name" value="DivGenRetAVD"/>
    <property type="match status" value="1"/>
</dbReference>
<accession>A0A1F5QB87</accession>